<evidence type="ECO:0000256" key="5">
    <source>
        <dbReference type="ARBA" id="ARBA00017172"/>
    </source>
</evidence>
<gene>
    <name evidence="18" type="ordered locus">MEPCIT_194</name>
</gene>
<proteinExistence type="predicted"/>
<dbReference type="CDD" id="cd02017">
    <property type="entry name" value="TPP_E1_EcPDC_like"/>
    <property type="match status" value="1"/>
</dbReference>
<keyword evidence="8" id="KW-0007">Acetylation</keyword>
<dbReference type="HOGENOM" id="CLU_009154_2_0_6"/>
<evidence type="ECO:0000256" key="12">
    <source>
        <dbReference type="ARBA" id="ARBA00051231"/>
    </source>
</evidence>
<dbReference type="Gene3D" id="3.40.50.920">
    <property type="match status" value="1"/>
</dbReference>
<evidence type="ECO:0000313" key="19">
    <source>
        <dbReference type="Proteomes" id="UP000000504"/>
    </source>
</evidence>
<feature type="domain" description="Transketolase N-terminal" evidence="15">
    <location>
        <begin position="85"/>
        <end position="297"/>
    </location>
</feature>
<evidence type="ECO:0000259" key="17">
    <source>
        <dbReference type="Pfam" id="PF22613"/>
    </source>
</evidence>
<dbReference type="SUPFAM" id="SSF52518">
    <property type="entry name" value="Thiamin diphosphate-binding fold (THDP-binding)"/>
    <property type="match status" value="2"/>
</dbReference>
<feature type="domain" description="Pyruvate dehydrogenase E1 component middle" evidence="16">
    <location>
        <begin position="490"/>
        <end position="702"/>
    </location>
</feature>
<dbReference type="PANTHER" id="PTHR43825">
    <property type="entry name" value="PYRUVATE DEHYDROGENASE E1 COMPONENT"/>
    <property type="match status" value="1"/>
</dbReference>
<evidence type="ECO:0000256" key="4">
    <source>
        <dbReference type="ARBA" id="ARBA00012281"/>
    </source>
</evidence>
<dbReference type="GO" id="GO:0004739">
    <property type="term" value="F:pyruvate dehydrogenase (acetyl-transferring) activity"/>
    <property type="evidence" value="ECO:0007669"/>
    <property type="project" value="UniProtKB-EC"/>
</dbReference>
<name>F7XXL8_MOREP</name>
<accession>F7XXL8</accession>
<evidence type="ECO:0000256" key="7">
    <source>
        <dbReference type="ARBA" id="ARBA00022842"/>
    </source>
</evidence>
<dbReference type="InterPro" id="IPR009014">
    <property type="entry name" value="Transketo_C/PFOR_II"/>
</dbReference>
<dbReference type="Pfam" id="PF00456">
    <property type="entry name" value="Transketolase_N"/>
    <property type="match status" value="1"/>
</dbReference>
<evidence type="ECO:0000313" key="18">
    <source>
        <dbReference type="EMBL" id="AEI74844.1"/>
    </source>
</evidence>
<evidence type="ECO:0000256" key="2">
    <source>
        <dbReference type="ARBA" id="ARBA00001964"/>
    </source>
</evidence>
<dbReference type="AlphaFoldDB" id="F7XXL8"/>
<dbReference type="RefSeq" id="WP_013975595.1">
    <property type="nucleotide sequence ID" value="NC_015735.1"/>
</dbReference>
<evidence type="ECO:0000259" key="15">
    <source>
        <dbReference type="Pfam" id="PF00456"/>
    </source>
</evidence>
<dbReference type="InterPro" id="IPR005474">
    <property type="entry name" value="Transketolase_N"/>
</dbReference>
<dbReference type="PIRSF" id="PIRSF000156">
    <property type="entry name" value="Pyruvate_dh_E1"/>
    <property type="match status" value="1"/>
</dbReference>
<keyword evidence="6 14" id="KW-0479">Metal-binding</keyword>
<dbReference type="PANTHER" id="PTHR43825:SF3">
    <property type="entry name" value="PYRUVATE DEHYDROGENASE E1 COMPONENT"/>
    <property type="match status" value="1"/>
</dbReference>
<dbReference type="KEGG" id="men:MEPCIT_194"/>
<keyword evidence="10 13" id="KW-0786">Thiamine pyrophosphate</keyword>
<keyword evidence="11 13" id="KW-0670">Pyruvate</keyword>
<sequence length="889" mass="99987">MSTSLYNDVDPIETHDWLQAIESVIRTDGIERAQFLIDQLLDKANKCGVRSIACAANERNYINTIPVEDEPEYPGNIKLERRIRSAIRWNAIMIVLRASKKNLDLGGHMASFQSAATIYEVCFNHLFRARNNKDGGDLVYFQGHISPGVYARAFLEGRITEVQMNNFRQEVHGKGLSSYPHPKLMPNFWQFPTVSMGLGPISAIYQAKFLKYLDHRLLKDTSNQTVYAFLGDGEMDEPESTGAITIATREKLDNLVFIINCNLQRLDGPVTGNGKIINELAGVFGGAGWEVIKVVWGSRWDELLRKDTSGKLMQLMNETVDGDYQTFKSKNGAYVRKHFFGKYPETAALVKDMRDDEIWALNRGGHDPKKIYAALQKAQKITGKPVVILAHTIKGYGMGLTAEGMNIAHQVKKINIEGLRYFRDRFNLSFITDEKIESLPYITFDAGSEEHTYLHKQRQVLHGYLPSRLSEFTNQLELPKLEDFAPLLEEQNKEISTTIAFVRVLSTMLKQKSIKDRLVPIVADEARTFGMEGLFRQIGIYSPNGQQYTPQDREQVAYYREDAKGQILQEGINELGAAASWLAAATSYSTNNLVMIPFYIYYSIFGFQRIGDLCWAAGDQQARGFLIGGTSGRTTLNGEGLQHEDGHSHIQSLTIPNCISYDPAYAYEVAVIIQDGLNRMYGDKPENIYYYITTMNENYTMPAMPKGAADGIRKGIYKLETLVGSKGKVQLMGSGAILRHVRKAAQILSKEYDISSDIYSVTSFTELARDGQDCERWNMLNPTKTPRIPYVATVLNNAPAVASTDYMKLFAEQIRNFIPAKEFRTLGTDGFGRSDSRDNLRHHFEVDASYVVVAALGELAKRGDISDDIVAQAINKFKIYANKVNPRLA</sequence>
<evidence type="ECO:0000256" key="1">
    <source>
        <dbReference type="ARBA" id="ARBA00001946"/>
    </source>
</evidence>
<dbReference type="STRING" id="903503.MEPCIT_194"/>
<keyword evidence="9 13" id="KW-0560">Oxidoreductase</keyword>
<dbReference type="EC" id="1.2.4.1" evidence="4 13"/>
<dbReference type="InterPro" id="IPR035807">
    <property type="entry name" value="PDC_E1_N"/>
</dbReference>
<feature type="binding site" evidence="14">
    <location>
        <position position="232"/>
    </location>
    <ligand>
        <name>Mg(2+)</name>
        <dbReference type="ChEBI" id="CHEBI:18420"/>
    </ligand>
</feature>
<dbReference type="eggNOG" id="COG2609">
    <property type="taxonomic scope" value="Bacteria"/>
</dbReference>
<dbReference type="SUPFAM" id="SSF52922">
    <property type="entry name" value="TK C-terminal domain-like"/>
    <property type="match status" value="1"/>
</dbReference>
<dbReference type="Pfam" id="PF17831">
    <property type="entry name" value="PDH_E1_M"/>
    <property type="match status" value="1"/>
</dbReference>
<dbReference type="OrthoDB" id="9759664at2"/>
<reference evidence="18 19" key="2">
    <citation type="journal article" date="2011" name="Curr. Biol.">
        <title>An interdependent metabolic patchwork in the nested symbiosis of mealybugs.</title>
        <authorList>
            <person name="McCutcheon J.P."/>
            <person name="von Dohlen C.D."/>
        </authorList>
    </citation>
    <scope>NUCLEOTIDE SEQUENCE [LARGE SCALE GENOMIC DNA]</scope>
    <source>
        <strain evidence="18 19">PCIT</strain>
    </source>
</reference>
<comment type="cofactor">
    <cofactor evidence="2 13">
        <name>thiamine diphosphate</name>
        <dbReference type="ChEBI" id="CHEBI:58937"/>
    </cofactor>
</comment>
<evidence type="ECO:0000256" key="8">
    <source>
        <dbReference type="ARBA" id="ARBA00022990"/>
    </source>
</evidence>
<feature type="binding site" evidence="14">
    <location>
        <position position="262"/>
    </location>
    <ligand>
        <name>Mg(2+)</name>
        <dbReference type="ChEBI" id="CHEBI:18420"/>
    </ligand>
</feature>
<comment type="function">
    <text evidence="3 13">Component of the pyruvate dehydrogenase (PDH) complex, that catalyzes the overall conversion of pyruvate to acetyl-CoA and CO(2).</text>
</comment>
<dbReference type="FunFam" id="3.40.50.970:FF:000009">
    <property type="entry name" value="Pyruvate dehydrogenase E1 component"/>
    <property type="match status" value="1"/>
</dbReference>
<dbReference type="Pfam" id="PF22613">
    <property type="entry name" value="Transketolase_C_1"/>
    <property type="match status" value="1"/>
</dbReference>
<dbReference type="InterPro" id="IPR004660">
    <property type="entry name" value="PDH_E1"/>
</dbReference>
<dbReference type="InterPro" id="IPR029061">
    <property type="entry name" value="THDP-binding"/>
</dbReference>
<keyword evidence="19" id="KW-1185">Reference proteome</keyword>
<dbReference type="InterPro" id="IPR051157">
    <property type="entry name" value="PDH/Transketolase"/>
</dbReference>
<dbReference type="InterPro" id="IPR055152">
    <property type="entry name" value="Transketolase-like_C_2"/>
</dbReference>
<evidence type="ECO:0000256" key="14">
    <source>
        <dbReference type="PIRSR" id="PIRSR000156-1"/>
    </source>
</evidence>
<evidence type="ECO:0000256" key="13">
    <source>
        <dbReference type="PIRNR" id="PIRNR000156"/>
    </source>
</evidence>
<evidence type="ECO:0000259" key="16">
    <source>
        <dbReference type="Pfam" id="PF17831"/>
    </source>
</evidence>
<evidence type="ECO:0000256" key="9">
    <source>
        <dbReference type="ARBA" id="ARBA00023002"/>
    </source>
</evidence>
<dbReference type="GO" id="GO:0000287">
    <property type="term" value="F:magnesium ion binding"/>
    <property type="evidence" value="ECO:0007669"/>
    <property type="project" value="UniProtKB-ARBA"/>
</dbReference>
<evidence type="ECO:0000256" key="10">
    <source>
        <dbReference type="ARBA" id="ARBA00023052"/>
    </source>
</evidence>
<evidence type="ECO:0000256" key="6">
    <source>
        <dbReference type="ARBA" id="ARBA00022723"/>
    </source>
</evidence>
<comment type="catalytic activity">
    <reaction evidence="12 13">
        <text>N(6)-[(R)-lipoyl]-L-lysyl-[protein] + pyruvate + H(+) = N(6)-[(R)-S(8)-acetyldihydrolipoyl]-L-lysyl-[protein] + CO2</text>
        <dbReference type="Rhea" id="RHEA:19189"/>
        <dbReference type="Rhea" id="RHEA-COMP:10474"/>
        <dbReference type="Rhea" id="RHEA-COMP:10478"/>
        <dbReference type="ChEBI" id="CHEBI:15361"/>
        <dbReference type="ChEBI" id="CHEBI:15378"/>
        <dbReference type="ChEBI" id="CHEBI:16526"/>
        <dbReference type="ChEBI" id="CHEBI:83099"/>
        <dbReference type="ChEBI" id="CHEBI:83111"/>
        <dbReference type="EC" id="1.2.4.1"/>
    </reaction>
</comment>
<reference key="1">
    <citation type="submission" date="2010-09" db="EMBL/GenBank/DDBJ databases">
        <title>An interdependent metabolic patchwork in the nested three-way symbiosis of mealybugs.</title>
        <authorList>
            <person name="McCutcheon J.P."/>
            <person name="von Dohlen C.D."/>
        </authorList>
    </citation>
    <scope>NUCLEOTIDE SEQUENCE</scope>
    <source>
        <strain>PCIT</strain>
    </source>
</reference>
<dbReference type="Proteomes" id="UP000000504">
    <property type="component" value="Chromosome"/>
</dbReference>
<keyword evidence="7 14" id="KW-0460">Magnesium</keyword>
<dbReference type="NCBIfam" id="TIGR00759">
    <property type="entry name" value="aceE"/>
    <property type="match status" value="1"/>
</dbReference>
<dbReference type="FunFam" id="3.40.50.920:FF:000005">
    <property type="entry name" value="Pyruvate dehydrogenase E1 component"/>
    <property type="match status" value="1"/>
</dbReference>
<dbReference type="Gene3D" id="3.40.50.970">
    <property type="match status" value="2"/>
</dbReference>
<organism evidence="18 19">
    <name type="scientific">Moranella endobia (strain PCIT)</name>
    <dbReference type="NCBI Taxonomy" id="903503"/>
    <lineage>
        <taxon>Bacteria</taxon>
        <taxon>Pseudomonadati</taxon>
        <taxon>Pseudomonadota</taxon>
        <taxon>Gammaproteobacteria</taxon>
        <taxon>Enterobacterales</taxon>
        <taxon>Enterobacteriaceae</taxon>
        <taxon>Candidatus Moranella</taxon>
    </lineage>
</organism>
<dbReference type="FunFam" id="3.40.50.970:FF:000011">
    <property type="entry name" value="Pyruvate dehydrogenase E1 component"/>
    <property type="match status" value="1"/>
</dbReference>
<feature type="binding site" evidence="14">
    <location>
        <position position="264"/>
    </location>
    <ligand>
        <name>Mg(2+)</name>
        <dbReference type="ChEBI" id="CHEBI:18420"/>
    </ligand>
</feature>
<protein>
    <recommendedName>
        <fullName evidence="5 13">Pyruvate dehydrogenase E1 component</fullName>
        <ecNumber evidence="4 13">1.2.4.1</ecNumber>
    </recommendedName>
</protein>
<comment type="cofactor">
    <cofactor evidence="1 14">
        <name>Mg(2+)</name>
        <dbReference type="ChEBI" id="CHEBI:18420"/>
    </cofactor>
</comment>
<dbReference type="EMBL" id="CP002243">
    <property type="protein sequence ID" value="AEI74844.1"/>
    <property type="molecule type" value="Genomic_DNA"/>
</dbReference>
<dbReference type="InterPro" id="IPR041621">
    <property type="entry name" value="PDH_E1_M"/>
</dbReference>
<evidence type="ECO:0000256" key="3">
    <source>
        <dbReference type="ARBA" id="ARBA00003157"/>
    </source>
</evidence>
<evidence type="ECO:0000256" key="11">
    <source>
        <dbReference type="ARBA" id="ARBA00023317"/>
    </source>
</evidence>
<feature type="domain" description="Transketolase-like C-terminal" evidence="17">
    <location>
        <begin position="715"/>
        <end position="847"/>
    </location>
</feature>